<keyword evidence="1" id="KW-0560">Oxidoreductase</keyword>
<accession>A0A839A339</accession>
<evidence type="ECO:0000259" key="3">
    <source>
        <dbReference type="Pfam" id="PF22725"/>
    </source>
</evidence>
<organism evidence="4 5">
    <name type="scientific">Ruoffia halotolerans</name>
    <dbReference type="NCBI Taxonomy" id="2748684"/>
    <lineage>
        <taxon>Bacteria</taxon>
        <taxon>Bacillati</taxon>
        <taxon>Bacillota</taxon>
        <taxon>Bacilli</taxon>
        <taxon>Lactobacillales</taxon>
        <taxon>Aerococcaceae</taxon>
        <taxon>Ruoffia</taxon>
    </lineage>
</organism>
<evidence type="ECO:0000256" key="1">
    <source>
        <dbReference type="ARBA" id="ARBA00023002"/>
    </source>
</evidence>
<dbReference type="Gene3D" id="3.30.360.10">
    <property type="entry name" value="Dihydrodipicolinate Reductase, domain 2"/>
    <property type="match status" value="1"/>
</dbReference>
<dbReference type="SUPFAM" id="SSF51735">
    <property type="entry name" value="NAD(P)-binding Rossmann-fold domains"/>
    <property type="match status" value="1"/>
</dbReference>
<proteinExistence type="predicted"/>
<comment type="caution">
    <text evidence="4">The sequence shown here is derived from an EMBL/GenBank/DDBJ whole genome shotgun (WGS) entry which is preliminary data.</text>
</comment>
<dbReference type="Pfam" id="PF01408">
    <property type="entry name" value="GFO_IDH_MocA"/>
    <property type="match status" value="1"/>
</dbReference>
<dbReference type="Proteomes" id="UP000571018">
    <property type="component" value="Unassembled WGS sequence"/>
</dbReference>
<feature type="domain" description="GFO/IDH/MocA-like oxidoreductase" evidence="3">
    <location>
        <begin position="133"/>
        <end position="266"/>
    </location>
</feature>
<dbReference type="EMBL" id="JACAOA010000002">
    <property type="protein sequence ID" value="MBA5728417.1"/>
    <property type="molecule type" value="Genomic_DNA"/>
</dbReference>
<reference evidence="4 5" key="1">
    <citation type="submission" date="2020-06" db="EMBL/GenBank/DDBJ databases">
        <title>Reclassification of Facklamia ignava, Facklamia soureckii and Facklami tabacinasalis as Falseniella iganva gen. nov., comb. nov., Hutsoniella ignava gen. nov., comb. nov., and Ruoffia tabacinasalis gen. nov., comb. nov and description of Ruoffia haltotolerans sp. nov., isolated from hypersaline Inland Sea of Qatar.</title>
        <authorList>
            <person name="Fotedar R."/>
            <person name="Sankaranarayanan K."/>
            <person name="Lawson P."/>
            <person name="Caldwell M."/>
            <person name="Zeyara A."/>
            <person name="Al Malki A."/>
            <person name="Ali M."/>
        </authorList>
    </citation>
    <scope>NUCLEOTIDE SEQUENCE [LARGE SCALE GENOMIC DNA]</scope>
    <source>
        <strain evidence="4 5">INB8</strain>
    </source>
</reference>
<keyword evidence="5" id="KW-1185">Reference proteome</keyword>
<dbReference type="RefSeq" id="WP_218930141.1">
    <property type="nucleotide sequence ID" value="NZ_JACAOA010000002.1"/>
</dbReference>
<dbReference type="GO" id="GO:0000166">
    <property type="term" value="F:nucleotide binding"/>
    <property type="evidence" value="ECO:0007669"/>
    <property type="project" value="InterPro"/>
</dbReference>
<dbReference type="PANTHER" id="PTHR43818">
    <property type="entry name" value="BCDNA.GH03377"/>
    <property type="match status" value="1"/>
</dbReference>
<dbReference type="GO" id="GO:0016491">
    <property type="term" value="F:oxidoreductase activity"/>
    <property type="evidence" value="ECO:0007669"/>
    <property type="project" value="UniProtKB-KW"/>
</dbReference>
<dbReference type="AlphaFoldDB" id="A0A839A339"/>
<evidence type="ECO:0000313" key="4">
    <source>
        <dbReference type="EMBL" id="MBA5728417.1"/>
    </source>
</evidence>
<sequence length="367" mass="41850">MNTLRVAVIGIGFLGVQHIEAIRRLPNTQVVAIVGRNLGKTQRQAKELGIERAFDSVEAMLTSDIEVDVIHNCTPNNLHYSINKQIIEAGIHLYAEKPFTLDADESAELVKLIKEKNVKCGINFNYRQNIMVAEMRERVKEALIGHPWFVHVEYLQDWLLYETDYDWRMNPEVGGPSRAIADIGSHCFDTIQYILDERIIQVEVKMLQKFAERKDGDQTRQIKNEDAAIILVTFESGLMGLIRVSQVTAGKKNDFLISIEGDNQTLEWYQERPDRLWIGNRDIGNSEIYASEQYLTDYAGKLTILPNGHSVGWHDAVTQGIRNFYRGIVEDDEEGYVTVDEAHYVMKLIDACLISAKESKPVKINTH</sequence>
<dbReference type="InterPro" id="IPR050463">
    <property type="entry name" value="Gfo/Idh/MocA_oxidrdct_glycsds"/>
</dbReference>
<dbReference type="InterPro" id="IPR036291">
    <property type="entry name" value="NAD(P)-bd_dom_sf"/>
</dbReference>
<evidence type="ECO:0000259" key="2">
    <source>
        <dbReference type="Pfam" id="PF01408"/>
    </source>
</evidence>
<gene>
    <name evidence="4" type="ORF">HW423_01260</name>
</gene>
<dbReference type="SUPFAM" id="SSF55347">
    <property type="entry name" value="Glyceraldehyde-3-phosphate dehydrogenase-like, C-terminal domain"/>
    <property type="match status" value="1"/>
</dbReference>
<protein>
    <submittedName>
        <fullName evidence="4">Gfo/Idh/MocA family oxidoreductase</fullName>
    </submittedName>
</protein>
<dbReference type="InterPro" id="IPR000683">
    <property type="entry name" value="Gfo/Idh/MocA-like_OxRdtase_N"/>
</dbReference>
<dbReference type="InterPro" id="IPR055170">
    <property type="entry name" value="GFO_IDH_MocA-like_dom"/>
</dbReference>
<dbReference type="Gene3D" id="3.40.50.720">
    <property type="entry name" value="NAD(P)-binding Rossmann-like Domain"/>
    <property type="match status" value="1"/>
</dbReference>
<feature type="domain" description="Gfo/Idh/MocA-like oxidoreductase N-terminal" evidence="2">
    <location>
        <begin position="4"/>
        <end position="124"/>
    </location>
</feature>
<name>A0A839A339_9LACT</name>
<dbReference type="Pfam" id="PF22725">
    <property type="entry name" value="GFO_IDH_MocA_C3"/>
    <property type="match status" value="1"/>
</dbReference>
<evidence type="ECO:0000313" key="5">
    <source>
        <dbReference type="Proteomes" id="UP000571018"/>
    </source>
</evidence>
<dbReference type="PANTHER" id="PTHR43818:SF11">
    <property type="entry name" value="BCDNA.GH03377"/>
    <property type="match status" value="1"/>
</dbReference>